<evidence type="ECO:0000256" key="1">
    <source>
        <dbReference type="SAM" id="Coils"/>
    </source>
</evidence>
<dbReference type="EMBL" id="AP019309">
    <property type="protein sequence ID" value="BBH25860.1"/>
    <property type="molecule type" value="Genomic_DNA"/>
</dbReference>
<evidence type="ECO:0000313" key="13">
    <source>
        <dbReference type="Proteomes" id="UP000268059"/>
    </source>
</evidence>
<dbReference type="EMBL" id="AP019309">
    <property type="protein sequence ID" value="BBH28004.1"/>
    <property type="molecule type" value="Genomic_DNA"/>
</dbReference>
<dbReference type="KEGG" id="ebm:SG0102_19040"/>
<evidence type="ECO:0000313" key="3">
    <source>
        <dbReference type="EMBL" id="BBH25111.1"/>
    </source>
</evidence>
<feature type="compositionally biased region" description="Basic and acidic residues" evidence="2">
    <location>
        <begin position="58"/>
        <end position="72"/>
    </location>
</feature>
<evidence type="ECO:0000313" key="4">
    <source>
        <dbReference type="EMBL" id="BBH25239.1"/>
    </source>
</evidence>
<dbReference type="Proteomes" id="UP000268059">
    <property type="component" value="Chromosome"/>
</dbReference>
<evidence type="ECO:0000313" key="7">
    <source>
        <dbReference type="EMBL" id="BBH26880.1"/>
    </source>
</evidence>
<evidence type="ECO:0000313" key="12">
    <source>
        <dbReference type="EMBL" id="BBH28004.1"/>
    </source>
</evidence>
<protein>
    <submittedName>
        <fullName evidence="10">Uncharacterized protein</fullName>
    </submittedName>
</protein>
<sequence length="120" mass="13813">MAIVYVTNKKTGKKYAYESVSVWNPELKQPRAKRKYLGVVDEETGEIIPSSKKRGRKPNPDKNTAENEEKASGRRTYKKMVEDMQKIIASRDDEIKQLKAANRKLTSKINRIESILNNDD</sequence>
<dbReference type="EMBL" id="AP019309">
    <property type="protein sequence ID" value="BBH26915.1"/>
    <property type="molecule type" value="Genomic_DNA"/>
</dbReference>
<dbReference type="EMBL" id="AP019309">
    <property type="protein sequence ID" value="BBH28002.1"/>
    <property type="molecule type" value="Genomic_DNA"/>
</dbReference>
<gene>
    <name evidence="3" type="ORF">SG0102_00450</name>
    <name evidence="4" type="ORF">SG0102_01730</name>
    <name evidence="5" type="ORF">SG0102_04120</name>
    <name evidence="6" type="ORF">SG0102_07940</name>
    <name evidence="7" type="ORF">SG0102_18140</name>
    <name evidence="8" type="ORF">SG0102_18490</name>
    <name evidence="9" type="ORF">SG0102_19040</name>
    <name evidence="10" type="ORF">SG0102_28140</name>
    <name evidence="11" type="ORF">SG0102_29360</name>
    <name evidence="12" type="ORF">SG0102_29380</name>
</gene>
<evidence type="ECO:0000313" key="5">
    <source>
        <dbReference type="EMBL" id="BBH25478.1"/>
    </source>
</evidence>
<dbReference type="KEGG" id="ebm:SG0102_18140"/>
<dbReference type="EMBL" id="AP019309">
    <property type="protein sequence ID" value="BBH25111.1"/>
    <property type="molecule type" value="Genomic_DNA"/>
</dbReference>
<dbReference type="InParanoid" id="A0A3G9J9Z3"/>
<dbReference type="KEGG" id="ebm:SG0102_00450"/>
<dbReference type="EMBL" id="AP019309">
    <property type="protein sequence ID" value="BBH26970.1"/>
    <property type="molecule type" value="Genomic_DNA"/>
</dbReference>
<organism evidence="10 13">
    <name type="scientific">Intestinibaculum porci</name>
    <dbReference type="NCBI Taxonomy" id="2487118"/>
    <lineage>
        <taxon>Bacteria</taxon>
        <taxon>Bacillati</taxon>
        <taxon>Bacillota</taxon>
        <taxon>Erysipelotrichia</taxon>
        <taxon>Erysipelotrichales</taxon>
        <taxon>Erysipelotrichaceae</taxon>
        <taxon>Intestinibaculum</taxon>
    </lineage>
</organism>
<dbReference type="KEGG" id="ebm:SG0102_07940"/>
<accession>A0A3G9J9Z3</accession>
<dbReference type="EMBL" id="AP019309">
    <property type="protein sequence ID" value="BBH27880.1"/>
    <property type="molecule type" value="Genomic_DNA"/>
</dbReference>
<dbReference type="KEGG" id="ebm:SG0102_18490"/>
<dbReference type="OrthoDB" id="2157903at2"/>
<reference evidence="10 13" key="1">
    <citation type="submission" date="2018-11" db="EMBL/GenBank/DDBJ databases">
        <title>Novel Erysipelotrichaceae bacterium isolated from small intestine of a swine.</title>
        <authorList>
            <person name="Kim J.S."/>
            <person name="Choe H."/>
            <person name="Lee Y.R."/>
            <person name="Kim K.M."/>
            <person name="Park D.S."/>
        </authorList>
    </citation>
    <scope>NUCLEOTIDE SEQUENCE [LARGE SCALE GENOMIC DNA]</scope>
    <source>
        <strain evidence="10 13">SG0102</strain>
    </source>
</reference>
<evidence type="ECO:0000313" key="8">
    <source>
        <dbReference type="EMBL" id="BBH26915.1"/>
    </source>
</evidence>
<keyword evidence="13" id="KW-1185">Reference proteome</keyword>
<keyword evidence="1" id="KW-0175">Coiled coil</keyword>
<dbReference type="KEGG" id="ebm:SG0102_04120"/>
<name>A0A3G9J9Z3_9FIRM</name>
<evidence type="ECO:0000256" key="2">
    <source>
        <dbReference type="SAM" id="MobiDB-lite"/>
    </source>
</evidence>
<dbReference type="RefSeq" id="WP_125118090.1">
    <property type="nucleotide sequence ID" value="NZ_AP019309.1"/>
</dbReference>
<dbReference type="KEGG" id="ebm:SG0102_01730"/>
<dbReference type="AlphaFoldDB" id="A0A3G9J9Z3"/>
<evidence type="ECO:0000313" key="6">
    <source>
        <dbReference type="EMBL" id="BBH25860.1"/>
    </source>
</evidence>
<evidence type="ECO:0000313" key="9">
    <source>
        <dbReference type="EMBL" id="BBH26970.1"/>
    </source>
</evidence>
<proteinExistence type="predicted"/>
<dbReference type="EMBL" id="AP019309">
    <property type="protein sequence ID" value="BBH26880.1"/>
    <property type="molecule type" value="Genomic_DNA"/>
</dbReference>
<evidence type="ECO:0000313" key="10">
    <source>
        <dbReference type="EMBL" id="BBH27880.1"/>
    </source>
</evidence>
<feature type="region of interest" description="Disordered" evidence="2">
    <location>
        <begin position="43"/>
        <end position="77"/>
    </location>
</feature>
<evidence type="ECO:0000313" key="11">
    <source>
        <dbReference type="EMBL" id="BBH28002.1"/>
    </source>
</evidence>
<dbReference type="EMBL" id="AP019309">
    <property type="protein sequence ID" value="BBH25239.1"/>
    <property type="molecule type" value="Genomic_DNA"/>
</dbReference>
<dbReference type="KEGG" id="ebm:SG0102_29360"/>
<dbReference type="KEGG" id="ebm:SG0102_29380"/>
<dbReference type="EMBL" id="AP019309">
    <property type="protein sequence ID" value="BBH25478.1"/>
    <property type="molecule type" value="Genomic_DNA"/>
</dbReference>
<feature type="coiled-coil region" evidence="1">
    <location>
        <begin position="88"/>
        <end position="118"/>
    </location>
</feature>
<dbReference type="KEGG" id="ebm:SG0102_28140"/>